<evidence type="ECO:0000256" key="1">
    <source>
        <dbReference type="ARBA" id="ARBA00022475"/>
    </source>
</evidence>
<proteinExistence type="predicted"/>
<keyword evidence="2 6" id="KW-0732">Signal</keyword>
<dbReference type="Gene3D" id="3.40.190.10">
    <property type="entry name" value="Periplasmic binding protein-like II"/>
    <property type="match status" value="1"/>
</dbReference>
<dbReference type="CDD" id="cd13585">
    <property type="entry name" value="PBP2_TMBP_like"/>
    <property type="match status" value="1"/>
</dbReference>
<dbReference type="PANTHER" id="PTHR43649">
    <property type="entry name" value="ARABINOSE-BINDING PROTEIN-RELATED"/>
    <property type="match status" value="1"/>
</dbReference>
<reference evidence="7 9" key="1">
    <citation type="submission" date="2020-06" db="EMBL/GenBank/DDBJ databases">
        <title>Anoxygenic phototrophic Chloroflexota member uses a Type I reaction center.</title>
        <authorList>
            <person name="Tsuji J.M."/>
            <person name="Shaw N.A."/>
            <person name="Nagashima S."/>
            <person name="Venkiteswaran J."/>
            <person name="Schiff S.L."/>
            <person name="Hanada S."/>
            <person name="Tank M."/>
            <person name="Neufeld J.D."/>
        </authorList>
    </citation>
    <scope>NUCLEOTIDE SEQUENCE [LARGE SCALE GENOMIC DNA]</scope>
    <source>
        <strain evidence="7">L227-S17</strain>
    </source>
</reference>
<keyword evidence="3" id="KW-0472">Membrane</keyword>
<sequence>MRTISAAKRLSLLVVLALLSMAILAACGDNTATPVPATTAAAATTAAGAATTAAAAGGGTVNTTVKGDVTVWGWNVAAKSLQADVEGFNKLYPNVKVTVQDIGRLDVYDKLTTGLAAGGVGLPDVVQVESDHMDVYTSKFPDGFADLTEKATKYEKDFDPSKWAQSKINGKIRSIPWDSGPVGVFYRTDMFQKAGVDATKIETWDDYIEAGKKVVAANPGVKMNTIDYTKDDGLFRMILGQQGGYYFNKDGKITLTSPEAVSAMTVVKKLNDAGLLLNSSGWDGTVAANKNNKVATQIFGVWWSGTIMSEAPEQKGLWDVMPIPALTKGGSRASNLGGSTLAIPAKTKNLDAAWAFVEYSMATKDGQNNIIKNFGIWPSYIPAYSDPFYSANQPYFNNKPIWKMFADQIPQLKAAYYTGDNDKGLSVGADAQAAVLSGTDPAAALQKGADALKQQTGRDILK</sequence>
<feature type="chain" id="PRO_5035861647" evidence="6">
    <location>
        <begin position="26"/>
        <end position="462"/>
    </location>
</feature>
<protein>
    <submittedName>
        <fullName evidence="7">Sugar ABC transporter substrate-binding protein</fullName>
    </submittedName>
</protein>
<evidence type="ECO:0000256" key="3">
    <source>
        <dbReference type="ARBA" id="ARBA00023136"/>
    </source>
</evidence>
<dbReference type="EMBL" id="CP128400">
    <property type="protein sequence ID" value="WJW68814.1"/>
    <property type="molecule type" value="Genomic_DNA"/>
</dbReference>
<gene>
    <name evidence="7" type="ORF">HXX08_23730</name>
    <name evidence="8" type="ORF">OZ401_004432</name>
</gene>
<dbReference type="InterPro" id="IPR006059">
    <property type="entry name" value="SBP"/>
</dbReference>
<keyword evidence="1" id="KW-1003">Cell membrane</keyword>
<dbReference type="InterPro" id="IPR050490">
    <property type="entry name" value="Bact_solute-bd_prot1"/>
</dbReference>
<feature type="signal peptide" evidence="6">
    <location>
        <begin position="1"/>
        <end position="25"/>
    </location>
</feature>
<dbReference type="Pfam" id="PF01547">
    <property type="entry name" value="SBP_bac_1"/>
    <property type="match status" value="1"/>
</dbReference>
<accession>A0A8T7MAE3</accession>
<evidence type="ECO:0000256" key="2">
    <source>
        <dbReference type="ARBA" id="ARBA00022729"/>
    </source>
</evidence>
<dbReference type="Proteomes" id="UP000521676">
    <property type="component" value="Unassembled WGS sequence"/>
</dbReference>
<dbReference type="RefSeq" id="WP_341470718.1">
    <property type="nucleotide sequence ID" value="NZ_CP128400.1"/>
</dbReference>
<dbReference type="EMBL" id="JACATZ010000003">
    <property type="protein sequence ID" value="NWJ48882.1"/>
    <property type="molecule type" value="Genomic_DNA"/>
</dbReference>
<evidence type="ECO:0000256" key="5">
    <source>
        <dbReference type="ARBA" id="ARBA00023288"/>
    </source>
</evidence>
<keyword evidence="4" id="KW-0564">Palmitate</keyword>
<evidence type="ECO:0000256" key="4">
    <source>
        <dbReference type="ARBA" id="ARBA00023139"/>
    </source>
</evidence>
<reference evidence="8" key="2">
    <citation type="journal article" date="2024" name="Nature">
        <title>Anoxygenic phototroph of the Chloroflexota uses a type I reaction centre.</title>
        <authorList>
            <person name="Tsuji J.M."/>
            <person name="Shaw N.A."/>
            <person name="Nagashima S."/>
            <person name="Venkiteswaran J.J."/>
            <person name="Schiff S.L."/>
            <person name="Watanabe T."/>
            <person name="Fukui M."/>
            <person name="Hanada S."/>
            <person name="Tank M."/>
            <person name="Neufeld J.D."/>
        </authorList>
    </citation>
    <scope>NUCLEOTIDE SEQUENCE</scope>
    <source>
        <strain evidence="8">L227-S17</strain>
    </source>
</reference>
<dbReference type="Proteomes" id="UP001431572">
    <property type="component" value="Chromosome 2"/>
</dbReference>
<evidence type="ECO:0000313" key="10">
    <source>
        <dbReference type="Proteomes" id="UP001431572"/>
    </source>
</evidence>
<keyword evidence="5" id="KW-0449">Lipoprotein</keyword>
<evidence type="ECO:0000313" key="7">
    <source>
        <dbReference type="EMBL" id="NWJ48882.1"/>
    </source>
</evidence>
<evidence type="ECO:0000256" key="6">
    <source>
        <dbReference type="SAM" id="SignalP"/>
    </source>
</evidence>
<dbReference type="PROSITE" id="PS51257">
    <property type="entry name" value="PROKAR_LIPOPROTEIN"/>
    <property type="match status" value="1"/>
</dbReference>
<dbReference type="AlphaFoldDB" id="A0A8T7MAE3"/>
<keyword evidence="10" id="KW-1185">Reference proteome</keyword>
<dbReference type="SUPFAM" id="SSF53850">
    <property type="entry name" value="Periplasmic binding protein-like II"/>
    <property type="match status" value="1"/>
</dbReference>
<name>A0A8T7MAE3_9CHLR</name>
<dbReference type="PANTHER" id="PTHR43649:SF33">
    <property type="entry name" value="POLYGALACTURONAN_RHAMNOGALACTURONAN-BINDING PROTEIN YTCQ"/>
    <property type="match status" value="1"/>
</dbReference>
<evidence type="ECO:0000313" key="9">
    <source>
        <dbReference type="Proteomes" id="UP000521676"/>
    </source>
</evidence>
<evidence type="ECO:0000313" key="8">
    <source>
        <dbReference type="EMBL" id="WJW68814.1"/>
    </source>
</evidence>
<organism evidence="7 9">
    <name type="scientific">Candidatus Chlorohelix allophototropha</name>
    <dbReference type="NCBI Taxonomy" id="3003348"/>
    <lineage>
        <taxon>Bacteria</taxon>
        <taxon>Bacillati</taxon>
        <taxon>Chloroflexota</taxon>
        <taxon>Chloroflexia</taxon>
        <taxon>Candidatus Chloroheliales</taxon>
        <taxon>Candidatus Chloroheliaceae</taxon>
        <taxon>Candidatus Chlorohelix</taxon>
    </lineage>
</organism>